<reference evidence="2 3" key="1">
    <citation type="submission" date="2023-10" db="EMBL/GenBank/DDBJ databases">
        <title>Psychrosphaera aquimaarina strain SW33 isolated from seawater.</title>
        <authorList>
            <person name="Bayburt H."/>
            <person name="Kim J.M."/>
            <person name="Choi B.J."/>
            <person name="Jeon C.O."/>
        </authorList>
    </citation>
    <scope>NUCLEOTIDE SEQUENCE [LARGE SCALE GENOMIC DNA]</scope>
    <source>
        <strain evidence="2 3">KCTC 52743</strain>
    </source>
</reference>
<evidence type="ECO:0000313" key="3">
    <source>
        <dbReference type="Proteomes" id="UP001257914"/>
    </source>
</evidence>
<evidence type="ECO:0000259" key="1">
    <source>
        <dbReference type="PROSITE" id="PS51071"/>
    </source>
</evidence>
<accession>A0ABU3R1T7</accession>
<dbReference type="Gene3D" id="1.10.10.10">
    <property type="entry name" value="Winged helix-like DNA-binding domain superfamily/Winged helix DNA-binding domain"/>
    <property type="match status" value="1"/>
</dbReference>
<dbReference type="InterPro" id="IPR036388">
    <property type="entry name" value="WH-like_DNA-bd_sf"/>
</dbReference>
<dbReference type="InterPro" id="IPR046348">
    <property type="entry name" value="SIS_dom_sf"/>
</dbReference>
<organism evidence="2 3">
    <name type="scientific">Psychrosphaera aquimarina</name>
    <dbReference type="NCBI Taxonomy" id="2044854"/>
    <lineage>
        <taxon>Bacteria</taxon>
        <taxon>Pseudomonadati</taxon>
        <taxon>Pseudomonadota</taxon>
        <taxon>Gammaproteobacteria</taxon>
        <taxon>Alteromonadales</taxon>
        <taxon>Pseudoalteromonadaceae</taxon>
        <taxon>Psychrosphaera</taxon>
    </lineage>
</organism>
<feature type="domain" description="HTH rpiR-type" evidence="1">
    <location>
        <begin position="1"/>
        <end position="77"/>
    </location>
</feature>
<dbReference type="InterPro" id="IPR000281">
    <property type="entry name" value="HTH_RpiR"/>
</dbReference>
<keyword evidence="3" id="KW-1185">Reference proteome</keyword>
<dbReference type="SUPFAM" id="SSF53697">
    <property type="entry name" value="SIS domain"/>
    <property type="match status" value="1"/>
</dbReference>
<dbReference type="InterPro" id="IPR047640">
    <property type="entry name" value="RpiR-like"/>
</dbReference>
<dbReference type="SUPFAM" id="SSF46689">
    <property type="entry name" value="Homeodomain-like"/>
    <property type="match status" value="1"/>
</dbReference>
<gene>
    <name evidence="2" type="ORF">RT723_10945</name>
</gene>
<dbReference type="Pfam" id="PF01418">
    <property type="entry name" value="HTH_6"/>
    <property type="match status" value="1"/>
</dbReference>
<protein>
    <submittedName>
        <fullName evidence="2">MurR/RpiR family transcriptional regulator</fullName>
    </submittedName>
</protein>
<dbReference type="RefSeq" id="WP_315947118.1">
    <property type="nucleotide sequence ID" value="NZ_JAWCUA010000007.1"/>
</dbReference>
<dbReference type="PANTHER" id="PTHR30514">
    <property type="entry name" value="GLUCOKINASE"/>
    <property type="match status" value="1"/>
</dbReference>
<dbReference type="InterPro" id="IPR009057">
    <property type="entry name" value="Homeodomain-like_sf"/>
</dbReference>
<dbReference type="Proteomes" id="UP001257914">
    <property type="component" value="Unassembled WGS sequence"/>
</dbReference>
<sequence length="264" mass="28948">MSCLLKIRALRDNFSANERRIVDFILENSQLMRDYSSQQLASAVNVSQSSIVKFSQKLAYKGYPDLKMAINEAVVIDQTNYANTPSNQLQESQSQSLTTVQNVISDALNHFQAVNSQLDITEFARELIAANKTVILSTSFGKTAAASLVNILLDLGKVSRTIASDFPHDLNTLQGLNKGDVLLIIEDNPLSNSLISAITSLNRQGVVSLLVNRMGHSVLHGVTTKQIEWVVTESTPSLMKCQAQACLLSLMYSLELEIANQGKC</sequence>
<dbReference type="PANTHER" id="PTHR30514:SF17">
    <property type="entry name" value="HTH-TYPE TRANSCRIPTIONAL REGULATOR MURR"/>
    <property type="match status" value="1"/>
</dbReference>
<proteinExistence type="predicted"/>
<name>A0ABU3R1T7_9GAMM</name>
<evidence type="ECO:0000313" key="2">
    <source>
        <dbReference type="EMBL" id="MDU0113504.1"/>
    </source>
</evidence>
<dbReference type="EMBL" id="JAWCUA010000007">
    <property type="protein sequence ID" value="MDU0113504.1"/>
    <property type="molecule type" value="Genomic_DNA"/>
</dbReference>
<dbReference type="PROSITE" id="PS51071">
    <property type="entry name" value="HTH_RPIR"/>
    <property type="match status" value="1"/>
</dbReference>
<comment type="caution">
    <text evidence="2">The sequence shown here is derived from an EMBL/GenBank/DDBJ whole genome shotgun (WGS) entry which is preliminary data.</text>
</comment>